<sequence>MGEDGRYVEMEGNRSFEGAGSGGSVFNRKGKGVVRVKKQKGERKGEGRVSGISIGGVKDAGKRPLREVTNVNSPGSRPLKLLKWIGPVQENKVVPTWQMQSSGVADDHNPILLSLKPKSFSSPLRRPRPFRFEPWWADDEECDEKVQKVYYESLFVDALFRTLSESDIVILSSPFTQKEVEFALKDICPKKAPILMDTMLCFIGILEYSFMKARMRNCVSYVLRSILEGKMVLEEGLRWRVENRELKSKMTIGFLFLTILKSFQKICSSNIHYRFLIQLIQRKKGGRRSFSKNFFFLDRDAILTILLVHSLLNNKLVWHFIASDHFTVCLVYHLAREKNWQVEGPEHGSLEDREQVVRHLGSENPSSGQDFSVENFPWLLEEDGKPTMTVDCSRWPAVENLGEGWLERGMWGEQGWYCEILGDGMVAVTAASLGQISGAEEAETRATLLGVHLAVSCGVQMLELENDGSNLVARLVHPVDDLSPLGFS</sequence>
<dbReference type="Proteomes" id="UP001060085">
    <property type="component" value="Linkage Group LG01"/>
</dbReference>
<keyword evidence="2" id="KW-1185">Reference proteome</keyword>
<organism evidence="1 2">
    <name type="scientific">Catharanthus roseus</name>
    <name type="common">Madagascar periwinkle</name>
    <name type="synonym">Vinca rosea</name>
    <dbReference type="NCBI Taxonomy" id="4058"/>
    <lineage>
        <taxon>Eukaryota</taxon>
        <taxon>Viridiplantae</taxon>
        <taxon>Streptophyta</taxon>
        <taxon>Embryophyta</taxon>
        <taxon>Tracheophyta</taxon>
        <taxon>Spermatophyta</taxon>
        <taxon>Magnoliopsida</taxon>
        <taxon>eudicotyledons</taxon>
        <taxon>Gunneridae</taxon>
        <taxon>Pentapetalae</taxon>
        <taxon>asterids</taxon>
        <taxon>lamiids</taxon>
        <taxon>Gentianales</taxon>
        <taxon>Apocynaceae</taxon>
        <taxon>Rauvolfioideae</taxon>
        <taxon>Vinceae</taxon>
        <taxon>Catharanthinae</taxon>
        <taxon>Catharanthus</taxon>
    </lineage>
</organism>
<proteinExistence type="predicted"/>
<comment type="caution">
    <text evidence="1">The sequence shown here is derived from an EMBL/GenBank/DDBJ whole genome shotgun (WGS) entry which is preliminary data.</text>
</comment>
<reference evidence="2" key="1">
    <citation type="journal article" date="2023" name="Nat. Plants">
        <title>Single-cell RNA sequencing provides a high-resolution roadmap for understanding the multicellular compartmentation of specialized metabolism.</title>
        <authorList>
            <person name="Sun S."/>
            <person name="Shen X."/>
            <person name="Li Y."/>
            <person name="Li Y."/>
            <person name="Wang S."/>
            <person name="Li R."/>
            <person name="Zhang H."/>
            <person name="Shen G."/>
            <person name="Guo B."/>
            <person name="Wei J."/>
            <person name="Xu J."/>
            <person name="St-Pierre B."/>
            <person name="Chen S."/>
            <person name="Sun C."/>
        </authorList>
    </citation>
    <scope>NUCLEOTIDE SEQUENCE [LARGE SCALE GENOMIC DNA]</scope>
</reference>
<accession>A0ACC0CBR3</accession>
<protein>
    <submittedName>
        <fullName evidence="1">Uncharacterized protein</fullName>
    </submittedName>
</protein>
<evidence type="ECO:0000313" key="2">
    <source>
        <dbReference type="Proteomes" id="UP001060085"/>
    </source>
</evidence>
<dbReference type="EMBL" id="CM044701">
    <property type="protein sequence ID" value="KAI5682229.1"/>
    <property type="molecule type" value="Genomic_DNA"/>
</dbReference>
<evidence type="ECO:0000313" key="1">
    <source>
        <dbReference type="EMBL" id="KAI5682229.1"/>
    </source>
</evidence>
<name>A0ACC0CBR3_CATRO</name>
<gene>
    <name evidence="1" type="ORF">M9H77_03457</name>
</gene>